<dbReference type="PATRIC" id="fig|1346330.5.peg.1339"/>
<dbReference type="AlphaFoldDB" id="U2HY00"/>
<name>U2HY00_9SPHI</name>
<dbReference type="STRING" id="1346330.M472_15360"/>
<organism evidence="1 2">
    <name type="scientific">Sphingobacterium paucimobilis HER1398</name>
    <dbReference type="NCBI Taxonomy" id="1346330"/>
    <lineage>
        <taxon>Bacteria</taxon>
        <taxon>Pseudomonadati</taxon>
        <taxon>Bacteroidota</taxon>
        <taxon>Sphingobacteriia</taxon>
        <taxon>Sphingobacteriales</taxon>
        <taxon>Sphingobacteriaceae</taxon>
        <taxon>Sphingobacterium</taxon>
    </lineage>
</organism>
<dbReference type="EMBL" id="ATDL01000009">
    <property type="protein sequence ID" value="ERJ60140.1"/>
    <property type="molecule type" value="Genomic_DNA"/>
</dbReference>
<dbReference type="OrthoDB" id="1523672at2"/>
<dbReference type="RefSeq" id="WP_021069518.1">
    <property type="nucleotide sequence ID" value="NZ_ATDL01000009.1"/>
</dbReference>
<evidence type="ECO:0000313" key="2">
    <source>
        <dbReference type="Proteomes" id="UP000016584"/>
    </source>
</evidence>
<sequence length="149" mass="16695">MASHPDRPWKIADFKEIEISGIPEIKSQLIPMVNEYGIQVGISEIDEMLHEKPRKHYIVEFAVPLQYFGLTDLDLGAILDYAVVLQGVIPHPSAAGPPMKPSGIATEDPSSGRVFTVSEKEINEMFEDMLDTQRRTELKGTYRLATKPD</sequence>
<keyword evidence="2" id="KW-1185">Reference proteome</keyword>
<reference evidence="1 2" key="1">
    <citation type="journal article" date="2013" name="Genome Announc.">
        <title>The Draft Genome Sequence of Sphingomonas paucimobilis Strain HER1398 (Proteobacteria), Host to the Giant PAU Phage, Indicates That It Is a Member of the Genus Sphingobacterium (Bacteroidetes).</title>
        <authorList>
            <person name="White R.A.III."/>
            <person name="Suttle C.A."/>
        </authorList>
    </citation>
    <scope>NUCLEOTIDE SEQUENCE [LARGE SCALE GENOMIC DNA]</scope>
    <source>
        <strain evidence="1 2">HER1398</strain>
    </source>
</reference>
<evidence type="ECO:0000313" key="1">
    <source>
        <dbReference type="EMBL" id="ERJ60140.1"/>
    </source>
</evidence>
<gene>
    <name evidence="1" type="ORF">M472_15360</name>
</gene>
<proteinExistence type="predicted"/>
<accession>U2HY00</accession>
<protein>
    <submittedName>
        <fullName evidence="1">Uncharacterized protein</fullName>
    </submittedName>
</protein>
<comment type="caution">
    <text evidence="1">The sequence shown here is derived from an EMBL/GenBank/DDBJ whole genome shotgun (WGS) entry which is preliminary data.</text>
</comment>
<dbReference type="Proteomes" id="UP000016584">
    <property type="component" value="Unassembled WGS sequence"/>
</dbReference>